<dbReference type="InterPro" id="IPR043161">
    <property type="entry name" value="DOCK_C_lobe_A"/>
</dbReference>
<dbReference type="InParanoid" id="A2E9Y3"/>
<dbReference type="Pfam" id="PF14429">
    <property type="entry name" value="DOCK-C2"/>
    <property type="match status" value="1"/>
</dbReference>
<dbReference type="InterPro" id="IPR027357">
    <property type="entry name" value="DOCKER_dom"/>
</dbReference>
<sequence length="1469" mass="168686">MNQSIANDVARLRSDESIHWASPTLKLKTESNNPYLPPDFNSMFNGRFENDHFTSMISSPGLELDIEVPSIPTPKYIEKASSINNFEKEFKFNEIAAYKSSGTPYCLKNSSSFFSELKNFPTNDSLGYLKLLTLKLAEYSFSFQLIEPILCTAFLYSAHHQRIVSDFWYFSFPEAEKMMNDCGIAISYNNTASFQVDPKQIDEKLFLIVILSHPLCVENSSSILRYYQNPSENSKQAAQKSLSNSFPRIKSAFSQFAWSYFDLSEINTSLAPILLQNFFVIEKPIVEQSIYDTIFIPQPKSQRQLNINMRFTTSDSSNLIIRPRFSPHPQPFLSPIHQISVRLNSITLKDNSNVKHKNNQIMMSLRNSPNSSTVKGIYSLFTASQLSYVAFSSIAYHNEKPNFNDTFTINLPLPIPPTLQLCFEVIHIHVKDNKDTFSPIGNGFVNLVKEDGKIFLSGEKIEVPINIDGGYDLISHLSISIFLRSTFVTDSLQFTNLKEKKNLQNLIKVPPPIIVTNLMEILEMFVNSIESMNDNFNFDTLFLIQNSVSKILSEMSLQKYLTIFVRYFALHDRKPLRGTNEKIYFSDNSNSTDQLKIDKLNIIKTNLDPIEKAMSSLYLKLISSMNDYLAEQPLSSISLFVDFIFMLIAKSLATSETINFYGFDTLCQRFCECSMNMKSKTDWHPLNSLAVFGLCLFDLGFSEQSAFLFSTAMKNLTKSDKIDVEIFKSFLEISVQPLIFCELILNSGSYRKLFLKTLTNGLSGFSNYSEILQTISILLVNCFSNYQKNISVQIASILIESLNMVNLNTLQKEDNILSLLYYLISKSSSNSLKNNNYSLFINVCHFLLKNNRQKQNTKKIQKGILEFILNLNTVKPKDKTEEISNLFYHLMTKEILEINLPLFANVFSSIITTYSPQIFFINLPPLAKILFSLLKIVIKSDMNDEKAGYLSMPFVLLFEMDDEKSSSTNRAKVTAMRALSLLSIEDFIDPKIILFFEVMSTKSKNISLIDFTSLYRKLRENSFCLLEDINSFDKNCELLLQRLFLFKNCPDMQLQILSEIAEKNLKNDNKIEYITSLFMKCSLILEYGCLLGQIPNVFGTLHCLSLFNNICHISKDLECSKEICDDLPKVPCYCSSVDFTQLGLQGILNQIVNFCKENNLQSYSFVFADFLLPLLEYSRAWGECKQSIFTLSDLFDGYSKQILNDDDKMSEKYFRVNFIGDPFREEKDKSFVYHSNRLTTVFSLARTLIEQYTLLLNCPISLFQASIAKRESSVGFIDVIQLTPKRNNRQKSDIFNHHTQFYYDTPFVPGSTNFVGSIETQWIRRTIITVENCLPSVLRRSFVDPKLTKNVDYEPIRVSYKKLREKTEELENSISNKNLQKIEQKLRSILCENRSEGPEKVAELFMNIDNPKKQKLVKELTNLLISIEKGLKFVNKNCKLTPENEVMQAEFENGFELLKSKLETYGIRL</sequence>
<evidence type="ECO:0000313" key="5">
    <source>
        <dbReference type="EMBL" id="EAY10545.1"/>
    </source>
</evidence>
<dbReference type="Gene3D" id="1.20.58.740">
    <property type="match status" value="1"/>
</dbReference>
<dbReference type="SMR" id="A2E9Y3"/>
<evidence type="ECO:0000256" key="2">
    <source>
        <dbReference type="PROSITE-ProRule" id="PRU00983"/>
    </source>
</evidence>
<gene>
    <name evidence="5" type="ORF">TVAG_184470</name>
</gene>
<reference evidence="5" key="2">
    <citation type="journal article" date="2007" name="Science">
        <title>Draft genome sequence of the sexually transmitted pathogen Trichomonas vaginalis.</title>
        <authorList>
            <person name="Carlton J.M."/>
            <person name="Hirt R.P."/>
            <person name="Silva J.C."/>
            <person name="Delcher A.L."/>
            <person name="Schatz M."/>
            <person name="Zhao Q."/>
            <person name="Wortman J.R."/>
            <person name="Bidwell S.L."/>
            <person name="Alsmark U.C.M."/>
            <person name="Besteiro S."/>
            <person name="Sicheritz-Ponten T."/>
            <person name="Noel C.J."/>
            <person name="Dacks J.B."/>
            <person name="Foster P.G."/>
            <person name="Simillion C."/>
            <person name="Van de Peer Y."/>
            <person name="Miranda-Saavedra D."/>
            <person name="Barton G.J."/>
            <person name="Westrop G.D."/>
            <person name="Mueller S."/>
            <person name="Dessi D."/>
            <person name="Fiori P.L."/>
            <person name="Ren Q."/>
            <person name="Paulsen I."/>
            <person name="Zhang H."/>
            <person name="Bastida-Corcuera F.D."/>
            <person name="Simoes-Barbosa A."/>
            <person name="Brown M.T."/>
            <person name="Hayes R.D."/>
            <person name="Mukherjee M."/>
            <person name="Okumura C.Y."/>
            <person name="Schneider R."/>
            <person name="Smith A.J."/>
            <person name="Vanacova S."/>
            <person name="Villalvazo M."/>
            <person name="Haas B.J."/>
            <person name="Pertea M."/>
            <person name="Feldblyum T.V."/>
            <person name="Utterback T.R."/>
            <person name="Shu C.L."/>
            <person name="Osoegawa K."/>
            <person name="de Jong P.J."/>
            <person name="Hrdy I."/>
            <person name="Horvathova L."/>
            <person name="Zubacova Z."/>
            <person name="Dolezal P."/>
            <person name="Malik S.B."/>
            <person name="Logsdon J.M. Jr."/>
            <person name="Henze K."/>
            <person name="Gupta A."/>
            <person name="Wang C.C."/>
            <person name="Dunne R.L."/>
            <person name="Upcroft J.A."/>
            <person name="Upcroft P."/>
            <person name="White O."/>
            <person name="Salzberg S.L."/>
            <person name="Tang P."/>
            <person name="Chiu C.-H."/>
            <person name="Lee Y.-S."/>
            <person name="Embley T.M."/>
            <person name="Coombs G.H."/>
            <person name="Mottram J.C."/>
            <person name="Tachezy J."/>
            <person name="Fraser-Liggett C.M."/>
            <person name="Johnson P.J."/>
        </authorList>
    </citation>
    <scope>NUCLEOTIDE SEQUENCE [LARGE SCALE GENOMIC DNA]</scope>
    <source>
        <strain evidence="5">G3</strain>
    </source>
</reference>
<dbReference type="InterPro" id="IPR035892">
    <property type="entry name" value="C2_domain_sf"/>
</dbReference>
<dbReference type="InterPro" id="IPR026791">
    <property type="entry name" value="DOCK"/>
</dbReference>
<accession>A2E9Y3</accession>
<feature type="domain" description="DOCKER" evidence="4">
    <location>
        <begin position="1044"/>
        <end position="1469"/>
    </location>
</feature>
<proteinExistence type="inferred from homology"/>
<dbReference type="Pfam" id="PF20422">
    <property type="entry name" value="DHR-2_Lobe_B"/>
    <property type="match status" value="1"/>
</dbReference>
<name>A2E9Y3_TRIV3</name>
<reference evidence="5" key="1">
    <citation type="submission" date="2006-10" db="EMBL/GenBank/DDBJ databases">
        <authorList>
            <person name="Amadeo P."/>
            <person name="Zhao Q."/>
            <person name="Wortman J."/>
            <person name="Fraser-Liggett C."/>
            <person name="Carlton J."/>
        </authorList>
    </citation>
    <scope>NUCLEOTIDE SEQUENCE</scope>
    <source>
        <strain evidence="5">G3</strain>
    </source>
</reference>
<dbReference type="Gene3D" id="2.60.40.150">
    <property type="entry name" value="C2 domain"/>
    <property type="match status" value="1"/>
</dbReference>
<dbReference type="InterPro" id="IPR043162">
    <property type="entry name" value="DOCK_C_lobe_C"/>
</dbReference>
<evidence type="ECO:0000313" key="6">
    <source>
        <dbReference type="Proteomes" id="UP000001542"/>
    </source>
</evidence>
<dbReference type="GO" id="GO:0007264">
    <property type="term" value="P:small GTPase-mediated signal transduction"/>
    <property type="evidence" value="ECO:0007669"/>
    <property type="project" value="InterPro"/>
</dbReference>
<feature type="domain" description="C2 DOCK-type" evidence="3">
    <location>
        <begin position="336"/>
        <end position="514"/>
    </location>
</feature>
<dbReference type="KEGG" id="tva:4768480"/>
<dbReference type="Pfam" id="PF06920">
    <property type="entry name" value="DHR-2_Lobe_A"/>
    <property type="match status" value="1"/>
</dbReference>
<protein>
    <submittedName>
        <fullName evidence="5">Dedicator of cytokinesis family protein</fullName>
    </submittedName>
</protein>
<dbReference type="GO" id="GO:0035023">
    <property type="term" value="P:regulation of Rho protein signal transduction"/>
    <property type="evidence" value="ECO:0000318"/>
    <property type="project" value="GO_Central"/>
</dbReference>
<dbReference type="VEuPathDB" id="TrichDB:TVAG_184470"/>
<dbReference type="PROSITE" id="PS51651">
    <property type="entry name" value="DOCKER"/>
    <property type="match status" value="1"/>
</dbReference>
<dbReference type="EMBL" id="DS113336">
    <property type="protein sequence ID" value="EAY10545.1"/>
    <property type="molecule type" value="Genomic_DNA"/>
</dbReference>
<evidence type="ECO:0000259" key="3">
    <source>
        <dbReference type="PROSITE" id="PS51650"/>
    </source>
</evidence>
<dbReference type="InterPro" id="IPR046773">
    <property type="entry name" value="DOCKER_Lobe_C"/>
</dbReference>
<dbReference type="eggNOG" id="KOG1997">
    <property type="taxonomic scope" value="Eukaryota"/>
</dbReference>
<dbReference type="PROSITE" id="PS51650">
    <property type="entry name" value="C2_DOCK"/>
    <property type="match status" value="1"/>
</dbReference>
<dbReference type="RefSeq" id="XP_001322768.1">
    <property type="nucleotide sequence ID" value="XM_001322733.1"/>
</dbReference>
<evidence type="ECO:0000259" key="4">
    <source>
        <dbReference type="PROSITE" id="PS51651"/>
    </source>
</evidence>
<dbReference type="InterPro" id="IPR046769">
    <property type="entry name" value="DOCKER_Lobe_A"/>
</dbReference>
<comment type="similarity">
    <text evidence="2">Belongs to the DOCK family.</text>
</comment>
<dbReference type="PANTHER" id="PTHR23317:SF76">
    <property type="entry name" value="LD20667P"/>
    <property type="match status" value="1"/>
</dbReference>
<evidence type="ECO:0000256" key="1">
    <source>
        <dbReference type="ARBA" id="ARBA00022658"/>
    </source>
</evidence>
<dbReference type="Pfam" id="PF20421">
    <property type="entry name" value="DHR-2_Lobe_C"/>
    <property type="match status" value="1"/>
</dbReference>
<keyword evidence="6" id="KW-1185">Reference proteome</keyword>
<keyword evidence="1" id="KW-0344">Guanine-nucleotide releasing factor</keyword>
<dbReference type="Gene3D" id="1.25.40.410">
    <property type="match status" value="1"/>
</dbReference>
<dbReference type="VEuPathDB" id="TrichDB:TVAGG3_0181040"/>
<dbReference type="InterPro" id="IPR046770">
    <property type="entry name" value="DOCKER_Lobe_B"/>
</dbReference>
<dbReference type="Proteomes" id="UP000001542">
    <property type="component" value="Unassembled WGS sequence"/>
</dbReference>
<dbReference type="STRING" id="5722.A2E9Y3"/>
<organism evidence="5 6">
    <name type="scientific">Trichomonas vaginalis (strain ATCC PRA-98 / G3)</name>
    <dbReference type="NCBI Taxonomy" id="412133"/>
    <lineage>
        <taxon>Eukaryota</taxon>
        <taxon>Metamonada</taxon>
        <taxon>Parabasalia</taxon>
        <taxon>Trichomonadida</taxon>
        <taxon>Trichomonadidae</taxon>
        <taxon>Trichomonas</taxon>
    </lineage>
</organism>
<dbReference type="PANTHER" id="PTHR23317">
    <property type="entry name" value="DEDICATOR OF CYTOKINESIS DOCK"/>
    <property type="match status" value="1"/>
</dbReference>
<dbReference type="GO" id="GO:0005085">
    <property type="term" value="F:guanyl-nucleotide exchange factor activity"/>
    <property type="evidence" value="ECO:0000318"/>
    <property type="project" value="GO_Central"/>
</dbReference>
<dbReference type="InterPro" id="IPR027007">
    <property type="entry name" value="C2_DOCK-type_domain"/>
</dbReference>